<dbReference type="SUPFAM" id="SSF52540">
    <property type="entry name" value="P-loop containing nucleoside triphosphate hydrolases"/>
    <property type="match status" value="1"/>
</dbReference>
<keyword evidence="3" id="KW-1185">Reference proteome</keyword>
<dbReference type="InterPro" id="IPR027417">
    <property type="entry name" value="P-loop_NTPase"/>
</dbReference>
<feature type="transmembrane region" description="Helical" evidence="1">
    <location>
        <begin position="441"/>
        <end position="469"/>
    </location>
</feature>
<comment type="caution">
    <text evidence="2">The sequence shown here is derived from an EMBL/GenBank/DDBJ whole genome shotgun (WGS) entry which is preliminary data.</text>
</comment>
<sequence length="815" mass="88602">MPGSLTPGPSRAHERMRRLGLPLLTLSGLLLVGYVTLSDTLEPVSVPLLCAGLACCFLGPALRYGMREDDRAHLGRERAGVITEYLGSPEFDVFDLWSARLALRVLTEEALADPDINRALAEERLKRDDVRRSLYADASLVGRIRIAQDRASGVPAPPSRSFTAGQYALLFLVAAGGVGYLTLMRAAWPLLPLPWHVVAVAGLVGVTALSARVVMRHMAGAQRGEPRPHPDLLRLGDRHAELIAELVVPAIHEFVRSHRSVRYGTKLVHTGDSALEGDGEVVVTAGTERLRRIIERAESGAVALAGSRGVGKTTAIEAVRDGKLRTAGLPPLVVMASAPANYEARDFVLHLHALICQTVIDRTSQALAPILPRTRGERRAALRRGAGALALVLACLGGALLLWGVPAARFAAELGRLGAAVAADLPSSAQVLWTGQPPSHVVALGLIALAAGLLAAFVVRAPLGGLIVVGARRRHRDLFELRRSALRQLSRTRFLQTHTTGWSGKLTLPLKGEAGRTWSTQRAEQQLTHPEVVEQLRLFAGESSRTLREHELIGRMVIAIDELDKIGEPEKAHQFVNDVKGIFGVPGCLFFVSVSDDAVLDFEQRGLGVRDAFDSAFSEMVRLEHFTLDESRQWVVSRVPGVTEQFCYLNHCLSGGLPRELRRYTVEMLDVAARDHEPGLATVTRALVGRDLASKIHALVGLLGTFAAEPEHVALTARLLAIRDTTGALELARMAEDLVGETVDTTVRPTDVVRWNAGCFTLFCATLLEVFDDSLGHESLTREFDQLALARRQMAAHPQLAWRRLADFRKARNLA</sequence>
<keyword evidence="1" id="KW-0812">Transmembrane</keyword>
<protein>
    <submittedName>
        <fullName evidence="2">Uncharacterized protein</fullName>
    </submittedName>
</protein>
<keyword evidence="1" id="KW-0472">Membrane</keyword>
<evidence type="ECO:0000256" key="1">
    <source>
        <dbReference type="SAM" id="Phobius"/>
    </source>
</evidence>
<feature type="transmembrane region" description="Helical" evidence="1">
    <location>
        <begin position="194"/>
        <end position="214"/>
    </location>
</feature>
<dbReference type="EMBL" id="JBDZYD010000018">
    <property type="protein sequence ID" value="MEQ0565236.1"/>
    <property type="molecule type" value="Genomic_DNA"/>
</dbReference>
<dbReference type="Proteomes" id="UP001440984">
    <property type="component" value="Unassembled WGS sequence"/>
</dbReference>
<accession>A0ABV0LSV0</accession>
<keyword evidence="1" id="KW-1133">Transmembrane helix</keyword>
<feature type="transmembrane region" description="Helical" evidence="1">
    <location>
        <begin position="385"/>
        <end position="405"/>
    </location>
</feature>
<feature type="transmembrane region" description="Helical" evidence="1">
    <location>
        <begin position="167"/>
        <end position="188"/>
    </location>
</feature>
<reference evidence="2 3" key="1">
    <citation type="submission" date="2024-05" db="EMBL/GenBank/DDBJ databases">
        <authorList>
            <person name="Zhao H."/>
            <person name="Xu Y."/>
            <person name="Lin S."/>
            <person name="Spain J.C."/>
            <person name="Zhou N.-Y."/>
        </authorList>
    </citation>
    <scope>NUCLEOTIDE SEQUENCE [LARGE SCALE GENOMIC DNA]</scope>
    <source>
        <strain evidence="2 3">NEAU-NG30</strain>
    </source>
</reference>
<proteinExistence type="predicted"/>
<dbReference type="RefSeq" id="WP_348956317.1">
    <property type="nucleotide sequence ID" value="NZ_JBDZYD010000018.1"/>
</dbReference>
<name>A0ABV0LSV0_9PSEU</name>
<evidence type="ECO:0000313" key="3">
    <source>
        <dbReference type="Proteomes" id="UP001440984"/>
    </source>
</evidence>
<feature type="transmembrane region" description="Helical" evidence="1">
    <location>
        <begin position="19"/>
        <end position="37"/>
    </location>
</feature>
<feature type="transmembrane region" description="Helical" evidence="1">
    <location>
        <begin position="43"/>
        <end position="62"/>
    </location>
</feature>
<organism evidence="2 3">
    <name type="scientific">Amycolatopsis melonis</name>
    <dbReference type="NCBI Taxonomy" id="3156488"/>
    <lineage>
        <taxon>Bacteria</taxon>
        <taxon>Bacillati</taxon>
        <taxon>Actinomycetota</taxon>
        <taxon>Actinomycetes</taxon>
        <taxon>Pseudonocardiales</taxon>
        <taxon>Pseudonocardiaceae</taxon>
        <taxon>Amycolatopsis</taxon>
    </lineage>
</organism>
<gene>
    <name evidence="2" type="ORF">ABJI51_39685</name>
</gene>
<evidence type="ECO:0000313" key="2">
    <source>
        <dbReference type="EMBL" id="MEQ0565236.1"/>
    </source>
</evidence>